<proteinExistence type="predicted"/>
<reference evidence="2 3" key="1">
    <citation type="journal article" date="2019" name="Int. J. Syst. Evol. Microbiol.">
        <title>The Global Catalogue of Microorganisms (GCM) 10K type strain sequencing project: providing services to taxonomists for standard genome sequencing and annotation.</title>
        <authorList>
            <consortium name="The Broad Institute Genomics Platform"/>
            <consortium name="The Broad Institute Genome Sequencing Center for Infectious Disease"/>
            <person name="Wu L."/>
            <person name="Ma J."/>
        </authorList>
    </citation>
    <scope>NUCLEOTIDE SEQUENCE [LARGE SCALE GENOMIC DNA]</scope>
    <source>
        <strain evidence="2 3">JCM 16117</strain>
    </source>
</reference>
<evidence type="ECO:0000313" key="2">
    <source>
        <dbReference type="EMBL" id="GAA2243960.1"/>
    </source>
</evidence>
<gene>
    <name evidence="2" type="ORF">GCM10009851_31510</name>
</gene>
<evidence type="ECO:0000256" key="1">
    <source>
        <dbReference type="SAM" id="SignalP"/>
    </source>
</evidence>
<keyword evidence="1" id="KW-0732">Signal</keyword>
<dbReference type="PROSITE" id="PS51257">
    <property type="entry name" value="PROKAR_LIPOPROTEIN"/>
    <property type="match status" value="1"/>
</dbReference>
<name>A0ABN3DYL7_9MICO</name>
<dbReference type="EMBL" id="BAAAQY010000010">
    <property type="protein sequence ID" value="GAA2243960.1"/>
    <property type="molecule type" value="Genomic_DNA"/>
</dbReference>
<comment type="caution">
    <text evidence="2">The sequence shown here is derived from an EMBL/GenBank/DDBJ whole genome shotgun (WGS) entry which is preliminary data.</text>
</comment>
<evidence type="ECO:0000313" key="3">
    <source>
        <dbReference type="Proteomes" id="UP001500929"/>
    </source>
</evidence>
<protein>
    <recommendedName>
        <fullName evidence="4">Periplasmic binding protein domain-containing protein</fullName>
    </recommendedName>
</protein>
<accession>A0ABN3DYL7</accession>
<dbReference type="InterPro" id="IPR028082">
    <property type="entry name" value="Peripla_BP_I"/>
</dbReference>
<evidence type="ECO:0008006" key="4">
    <source>
        <dbReference type="Google" id="ProtNLM"/>
    </source>
</evidence>
<feature type="chain" id="PRO_5045783225" description="Periplasmic binding protein domain-containing protein" evidence="1">
    <location>
        <begin position="36"/>
        <end position="406"/>
    </location>
</feature>
<dbReference type="Gene3D" id="3.40.50.2300">
    <property type="match status" value="2"/>
</dbReference>
<keyword evidence="3" id="KW-1185">Reference proteome</keyword>
<dbReference type="Proteomes" id="UP001500929">
    <property type="component" value="Unassembled WGS sequence"/>
</dbReference>
<feature type="signal peptide" evidence="1">
    <location>
        <begin position="1"/>
        <end position="35"/>
    </location>
</feature>
<dbReference type="RefSeq" id="WP_259480270.1">
    <property type="nucleotide sequence ID" value="NZ_BAAAQY010000010.1"/>
</dbReference>
<dbReference type="SUPFAM" id="SSF53822">
    <property type="entry name" value="Periplasmic binding protein-like I"/>
    <property type="match status" value="1"/>
</dbReference>
<organism evidence="2 3">
    <name type="scientific">Herbiconiux moechotypicola</name>
    <dbReference type="NCBI Taxonomy" id="637393"/>
    <lineage>
        <taxon>Bacteria</taxon>
        <taxon>Bacillati</taxon>
        <taxon>Actinomycetota</taxon>
        <taxon>Actinomycetes</taxon>
        <taxon>Micrococcales</taxon>
        <taxon>Microbacteriaceae</taxon>
        <taxon>Herbiconiux</taxon>
    </lineage>
</organism>
<sequence>MQRRITSHRPLRLSTGLRAAAVLGAVALLAAGCSADSGGSGGDSAGGEVPLTYMADDGSCAAGPREGIDFESAQALVETFEEPATAILATEPLKEPIDPSTTAVYLNNGTPIAALFQAGLQAASDAAGIQFVNVDTGTDAQSINSALNSVVEMQPDIVFDQSVDARFFQDQLAQLEEQGAAIVYGGQLNAEEFGLRDSLGGAGSIEVNSQVLANAAISLTCGTATEFVMYSIPEIPASEIQNEAVPAALAELCPECTLRIVDISIADPSPADKIVSDLQAHPETQFFISLADQYQIGLDEKAQLAGLTNALGVGQSSLPQNIQQIADGTEVAGYVVDFNMFMWLQVDEGLRAMQGMEVPYLDGDWESAARAVSHIVTIRNASDYLTPAGYVALEGFEDQFLELWGK</sequence>